<dbReference type="Proteomes" id="UP000775872">
    <property type="component" value="Unassembled WGS sequence"/>
</dbReference>
<sequence>MQSPRTIQWHTDALDIKFVVNEDGVIYLANVLPKGTTFAASASAIYESSWLPLVSVKVAGEGHSERIKTAKAMIGSSLSFRLKYDSHRRFRDEKTEVFEVDCSDKASHIQVTTRLKVFGSTPVLRSEMSVTNVSDSADVVLTSIPSLVIGGMTTASAKWFNDYTLMYANNSWFREVSWQEHSLSDLGVDNNGICELPGGAPASHSTFGLGARGTFSTGSYLPLGALRDKANQDTWLWQVESSGSWRWEIGDYKDSIYLATSGPNGVHHAWKKLLRPGETFTTIPAACCRVHGDFEAAMAAMTDYRRQIRRPHEDMERVPIIFNDYMNCLMGDPNELKIEALIEPVAELGAEYFVIDAGWYADDSDWWDDVGLWKPSQKRFPSGFKTLLDKIRSQGMVPGLWLEPEVVGVRSVVGDRLPEEAFFQEDGHRIVEKGRFQLDYRHPEVRRWMDKVIENLVVNFGAGFFKFDYNIEVVQGTDVDGPSSASSALLEHQRAYLDWVRSLLDRYPSLVIESCSSGAQRLDYAMLAVHPLQSTSDQQDPALYAAIAAAAPTAVTPEQSATWSYPQGDWSDEMNALTVVNSLLGRVYLSGRVDTMNSQQLALVREGLDVYKGIRDVVKTAHAFWPLGLPKWHDDWVSLGLISRDERSIYVAVWRRAGSTSMNIPIRLARGWQHSNMGFLYPKRLAADAHASWDSDQSVLRVEVPEVVCARLYEIQHTM</sequence>
<dbReference type="InterPro" id="IPR017853">
    <property type="entry name" value="GH"/>
</dbReference>
<dbReference type="SUPFAM" id="SSF51445">
    <property type="entry name" value="(Trans)glycosidases"/>
    <property type="match status" value="1"/>
</dbReference>
<keyword evidence="4" id="KW-0326">Glycosidase</keyword>
<dbReference type="OrthoDB" id="5795902at2759"/>
<dbReference type="EC" id="3.2.1.22" evidence="2"/>
<organism evidence="5 6">
    <name type="scientific">Clonostachys solani</name>
    <dbReference type="NCBI Taxonomy" id="160281"/>
    <lineage>
        <taxon>Eukaryota</taxon>
        <taxon>Fungi</taxon>
        <taxon>Dikarya</taxon>
        <taxon>Ascomycota</taxon>
        <taxon>Pezizomycotina</taxon>
        <taxon>Sordariomycetes</taxon>
        <taxon>Hypocreomycetidae</taxon>
        <taxon>Hypocreales</taxon>
        <taxon>Bionectriaceae</taxon>
        <taxon>Clonostachys</taxon>
    </lineage>
</organism>
<proteinExistence type="predicted"/>
<dbReference type="PRINTS" id="PR00743">
    <property type="entry name" value="GLHYDRLASE36"/>
</dbReference>
<dbReference type="AlphaFoldDB" id="A0A9P0EPV8"/>
<dbReference type="PANTHER" id="PTHR43053">
    <property type="entry name" value="GLYCOSIDASE FAMILY 31"/>
    <property type="match status" value="1"/>
</dbReference>
<keyword evidence="6" id="KW-1185">Reference proteome</keyword>
<dbReference type="InterPro" id="IPR038417">
    <property type="entry name" value="Alpga-gal_N_sf"/>
</dbReference>
<evidence type="ECO:0000313" key="6">
    <source>
        <dbReference type="Proteomes" id="UP000775872"/>
    </source>
</evidence>
<dbReference type="CDD" id="cd14791">
    <property type="entry name" value="GH36"/>
    <property type="match status" value="1"/>
</dbReference>
<comment type="catalytic activity">
    <reaction evidence="1">
        <text>Hydrolysis of terminal, non-reducing alpha-D-galactose residues in alpha-D-galactosides, including galactose oligosaccharides, galactomannans and galactolipids.</text>
        <dbReference type="EC" id="3.2.1.22"/>
    </reaction>
</comment>
<dbReference type="InterPro" id="IPR050985">
    <property type="entry name" value="Alpha-glycosidase_related"/>
</dbReference>
<dbReference type="GO" id="GO:0016052">
    <property type="term" value="P:carbohydrate catabolic process"/>
    <property type="evidence" value="ECO:0007669"/>
    <property type="project" value="InterPro"/>
</dbReference>
<dbReference type="Gene3D" id="3.20.20.70">
    <property type="entry name" value="Aldolase class I"/>
    <property type="match status" value="1"/>
</dbReference>
<evidence type="ECO:0000256" key="2">
    <source>
        <dbReference type="ARBA" id="ARBA00012755"/>
    </source>
</evidence>
<evidence type="ECO:0000313" key="5">
    <source>
        <dbReference type="EMBL" id="CAH0055208.1"/>
    </source>
</evidence>
<accession>A0A9P0EPV8</accession>
<dbReference type="Pfam" id="PF02065">
    <property type="entry name" value="Melibiase"/>
    <property type="match status" value="1"/>
</dbReference>
<gene>
    <name evidence="5" type="ORF">CSOL1703_00017111</name>
</gene>
<protein>
    <recommendedName>
        <fullName evidence="2">alpha-galactosidase</fullName>
        <ecNumber evidence="2">3.2.1.22</ecNumber>
    </recommendedName>
</protein>
<evidence type="ECO:0000256" key="3">
    <source>
        <dbReference type="ARBA" id="ARBA00022801"/>
    </source>
</evidence>
<evidence type="ECO:0000256" key="1">
    <source>
        <dbReference type="ARBA" id="ARBA00001255"/>
    </source>
</evidence>
<dbReference type="Gene3D" id="2.70.98.60">
    <property type="entry name" value="alpha-galactosidase from lactobacil brevis"/>
    <property type="match status" value="1"/>
</dbReference>
<dbReference type="PANTHER" id="PTHR43053:SF3">
    <property type="entry name" value="ALPHA-GALACTOSIDASE C-RELATED"/>
    <property type="match status" value="1"/>
</dbReference>
<reference evidence="5" key="1">
    <citation type="submission" date="2021-10" db="EMBL/GenBank/DDBJ databases">
        <authorList>
            <person name="Piombo E."/>
        </authorList>
    </citation>
    <scope>NUCLEOTIDE SEQUENCE</scope>
</reference>
<evidence type="ECO:0000256" key="4">
    <source>
        <dbReference type="ARBA" id="ARBA00023295"/>
    </source>
</evidence>
<comment type="caution">
    <text evidence="5">The sequence shown here is derived from an EMBL/GenBank/DDBJ whole genome shotgun (WGS) entry which is preliminary data.</text>
</comment>
<dbReference type="InterPro" id="IPR013785">
    <property type="entry name" value="Aldolase_TIM"/>
</dbReference>
<name>A0A9P0EPV8_9HYPO</name>
<dbReference type="EMBL" id="CABFOC020000054">
    <property type="protein sequence ID" value="CAH0055208.1"/>
    <property type="molecule type" value="Genomic_DNA"/>
</dbReference>
<dbReference type="InterPro" id="IPR002252">
    <property type="entry name" value="Glyco_hydro_36"/>
</dbReference>
<dbReference type="GO" id="GO:0004557">
    <property type="term" value="F:alpha-galactosidase activity"/>
    <property type="evidence" value="ECO:0007669"/>
    <property type="project" value="UniProtKB-EC"/>
</dbReference>
<keyword evidence="3" id="KW-0378">Hydrolase</keyword>